<sequence>MPNPFYLLAGLGLFALALPAAAGDLPLRVFQGTLDGRPLEVALYHGKDTLSGYLLERDSQRVTLFEETPWHSDEGVLLNLMDDPKMPSATLQLTPFRLDAPYRIQGARIDLRDRTRQAVKLQDSILFRSDRDRAWDGELQQPDAGPRMSVRVHASKPVDTAVGTIDRITVHDLQSGQDLAPLDNLQLQFDGSRSLTFDDYNNDGVIDFSAWVREAEGAPKVRQYFLYQADTQRYERCEPLEQLAQRGDLRHSQNGPIQVLTGRRFDTSTEQWETWQFEGPRQLTQTNSFETRF</sequence>
<name>A0ABU8QW55_9PSED</name>
<keyword evidence="1" id="KW-0732">Signal</keyword>
<accession>A0ABU8QW55</accession>
<dbReference type="RefSeq" id="WP_339599984.1">
    <property type="nucleotide sequence ID" value="NZ_JBBHLC010000054.1"/>
</dbReference>
<proteinExistence type="predicted"/>
<gene>
    <name evidence="2" type="ORF">V7S98_16890</name>
</gene>
<feature type="chain" id="PRO_5046709568" evidence="1">
    <location>
        <begin position="23"/>
        <end position="293"/>
    </location>
</feature>
<organism evidence="2 3">
    <name type="scientific">Pseudomonas farsensis</name>
    <dbReference type="NCBI Taxonomy" id="2745492"/>
    <lineage>
        <taxon>Bacteria</taxon>
        <taxon>Pseudomonadati</taxon>
        <taxon>Pseudomonadota</taxon>
        <taxon>Gammaproteobacteria</taxon>
        <taxon>Pseudomonadales</taxon>
        <taxon>Pseudomonadaceae</taxon>
        <taxon>Pseudomonas</taxon>
    </lineage>
</organism>
<feature type="signal peptide" evidence="1">
    <location>
        <begin position="1"/>
        <end position="22"/>
    </location>
</feature>
<reference evidence="2 3" key="1">
    <citation type="submission" date="2024-02" db="EMBL/GenBank/DDBJ databases">
        <title>Identification of pathogenicity and growth-promoting function of Pseudomonas putida variant.</title>
        <authorList>
            <person name="Sun J."/>
        </authorList>
    </citation>
    <scope>NUCLEOTIDE SEQUENCE [LARGE SCALE GENOMIC DNA]</scope>
    <source>
        <strain evidence="2 3">A03</strain>
    </source>
</reference>
<evidence type="ECO:0000256" key="1">
    <source>
        <dbReference type="SAM" id="SignalP"/>
    </source>
</evidence>
<dbReference type="Proteomes" id="UP001380290">
    <property type="component" value="Unassembled WGS sequence"/>
</dbReference>
<keyword evidence="3" id="KW-1185">Reference proteome</keyword>
<dbReference type="EMBL" id="JBBHLC010000054">
    <property type="protein sequence ID" value="MEJ5864898.1"/>
    <property type="molecule type" value="Genomic_DNA"/>
</dbReference>
<evidence type="ECO:0000313" key="2">
    <source>
        <dbReference type="EMBL" id="MEJ5864898.1"/>
    </source>
</evidence>
<evidence type="ECO:0000313" key="3">
    <source>
        <dbReference type="Proteomes" id="UP001380290"/>
    </source>
</evidence>
<comment type="caution">
    <text evidence="2">The sequence shown here is derived from an EMBL/GenBank/DDBJ whole genome shotgun (WGS) entry which is preliminary data.</text>
</comment>
<protein>
    <submittedName>
        <fullName evidence="2">Uncharacterized protein</fullName>
    </submittedName>
</protein>